<organism evidence="5 6">
    <name type="scientific">Emergencia timonensis</name>
    <dbReference type="NCBI Taxonomy" id="1776384"/>
    <lineage>
        <taxon>Bacteria</taxon>
        <taxon>Bacillati</taxon>
        <taxon>Bacillota</taxon>
        <taxon>Clostridia</taxon>
        <taxon>Peptostreptococcales</taxon>
        <taxon>Anaerovoracaceae</taxon>
        <taxon>Emergencia</taxon>
    </lineage>
</organism>
<dbReference type="CDD" id="cd02144">
    <property type="entry name" value="iodotyrosine_dehalogenase"/>
    <property type="match status" value="1"/>
</dbReference>
<dbReference type="STRING" id="1776384.GCA_900086585_02806"/>
<gene>
    <name evidence="5" type="ORF">DW099_02485</name>
</gene>
<dbReference type="OrthoDB" id="9783470at2"/>
<comment type="caution">
    <text evidence="5">The sequence shown here is derived from an EMBL/GenBank/DDBJ whole genome shotgun (WGS) entry which is preliminary data.</text>
</comment>
<dbReference type="EMBL" id="QRMS01000001">
    <property type="protein sequence ID" value="RHJ89460.1"/>
    <property type="molecule type" value="Genomic_DNA"/>
</dbReference>
<accession>A0A415E712</accession>
<proteinExistence type="predicted"/>
<dbReference type="AlphaFoldDB" id="A0A415E712"/>
<dbReference type="InterPro" id="IPR029479">
    <property type="entry name" value="Nitroreductase"/>
</dbReference>
<dbReference type="SUPFAM" id="SSF55469">
    <property type="entry name" value="FMN-dependent nitroreductase-like"/>
    <property type="match status" value="1"/>
</dbReference>
<feature type="domain" description="Nitroreductase" evidence="4">
    <location>
        <begin position="13"/>
        <end position="181"/>
    </location>
</feature>
<reference evidence="5 6" key="1">
    <citation type="submission" date="2018-08" db="EMBL/GenBank/DDBJ databases">
        <title>A genome reference for cultivated species of the human gut microbiota.</title>
        <authorList>
            <person name="Zou Y."/>
            <person name="Xue W."/>
            <person name="Luo G."/>
        </authorList>
    </citation>
    <scope>NUCLEOTIDE SEQUENCE [LARGE SCALE GENOMIC DNA]</scope>
    <source>
        <strain evidence="5 6">AM07-24</strain>
    </source>
</reference>
<dbReference type="Proteomes" id="UP000284841">
    <property type="component" value="Unassembled WGS sequence"/>
</dbReference>
<keyword evidence="1" id="KW-0285">Flavoprotein</keyword>
<dbReference type="PANTHER" id="PTHR23026">
    <property type="entry name" value="NADPH NITROREDUCTASE"/>
    <property type="match status" value="1"/>
</dbReference>
<evidence type="ECO:0000313" key="5">
    <source>
        <dbReference type="EMBL" id="RHJ89460.1"/>
    </source>
</evidence>
<keyword evidence="6" id="KW-1185">Reference proteome</keyword>
<evidence type="ECO:0000259" key="4">
    <source>
        <dbReference type="Pfam" id="PF00881"/>
    </source>
</evidence>
<name>A0A415E712_9FIRM</name>
<sequence length="203" mass="23374">MNKKSQELLEESRKRRTYRQFLPDSLDMDVIKNCVLTAGTAPNGADKQPWHFTIVTDPDVKQRIREEAEKVEKNFYEKQITDEWQADLNKLAVTWEKPFLTEAPCLIVIFKEYYRMLEDGTKDKNYYVNESIGISIGFLINAIRNAGLASLTYTPAPPTFLRDLLGRPEGETPVMVLVVGKPDPDYELPTLRKKTFEEIADII</sequence>
<dbReference type="GO" id="GO:0016491">
    <property type="term" value="F:oxidoreductase activity"/>
    <property type="evidence" value="ECO:0007669"/>
    <property type="project" value="UniProtKB-KW"/>
</dbReference>
<protein>
    <submittedName>
        <fullName evidence="5">Nitroreductase family protein</fullName>
    </submittedName>
</protein>
<evidence type="ECO:0000313" key="6">
    <source>
        <dbReference type="Proteomes" id="UP000284841"/>
    </source>
</evidence>
<evidence type="ECO:0000256" key="1">
    <source>
        <dbReference type="ARBA" id="ARBA00022630"/>
    </source>
</evidence>
<keyword evidence="3" id="KW-0560">Oxidoreductase</keyword>
<dbReference type="InterPro" id="IPR050627">
    <property type="entry name" value="Nitroreductase/BluB"/>
</dbReference>
<dbReference type="Pfam" id="PF00881">
    <property type="entry name" value="Nitroreductase"/>
    <property type="match status" value="1"/>
</dbReference>
<dbReference type="RefSeq" id="WP_118333590.1">
    <property type="nucleotide sequence ID" value="NZ_AP025567.1"/>
</dbReference>
<dbReference type="Gene3D" id="3.40.109.10">
    <property type="entry name" value="NADH Oxidase"/>
    <property type="match status" value="1"/>
</dbReference>
<evidence type="ECO:0000256" key="2">
    <source>
        <dbReference type="ARBA" id="ARBA00022643"/>
    </source>
</evidence>
<dbReference type="InterPro" id="IPR000415">
    <property type="entry name" value="Nitroreductase-like"/>
</dbReference>
<evidence type="ECO:0000256" key="3">
    <source>
        <dbReference type="ARBA" id="ARBA00023002"/>
    </source>
</evidence>
<keyword evidence="2" id="KW-0288">FMN</keyword>
<dbReference type="PANTHER" id="PTHR23026:SF90">
    <property type="entry name" value="IODOTYROSINE DEIODINASE 1"/>
    <property type="match status" value="1"/>
</dbReference>